<keyword evidence="3" id="KW-1185">Reference proteome</keyword>
<feature type="region of interest" description="Disordered" evidence="1">
    <location>
        <begin position="19"/>
        <end position="84"/>
    </location>
</feature>
<evidence type="ECO:0000313" key="3">
    <source>
        <dbReference type="Proteomes" id="UP000243739"/>
    </source>
</evidence>
<accession>A0A1D2YSD2</accession>
<dbReference type="Proteomes" id="UP000243739">
    <property type="component" value="Unassembled WGS sequence"/>
</dbReference>
<dbReference type="RefSeq" id="WP_069657589.1">
    <property type="nucleotide sequence ID" value="NZ_MIJF01000078.1"/>
</dbReference>
<feature type="compositionally biased region" description="Basic and acidic residues" evidence="1">
    <location>
        <begin position="19"/>
        <end position="28"/>
    </location>
</feature>
<feature type="compositionally biased region" description="Polar residues" evidence="1">
    <location>
        <begin position="55"/>
        <end position="69"/>
    </location>
</feature>
<dbReference type="EMBL" id="MIJF01000078">
    <property type="protein sequence ID" value="OEF96956.1"/>
    <property type="molecule type" value="Genomic_DNA"/>
</dbReference>
<name>A0A1D2YSD2_9BACI</name>
<dbReference type="AlphaFoldDB" id="A0A1D2YSD2"/>
<protein>
    <submittedName>
        <fullName evidence="2">Uncharacterized protein</fullName>
    </submittedName>
</protein>
<dbReference type="STRING" id="337097.BHF71_04295"/>
<organism evidence="2 3">
    <name type="scientific">Vulcanibacillus modesticaldus</name>
    <dbReference type="NCBI Taxonomy" id="337097"/>
    <lineage>
        <taxon>Bacteria</taxon>
        <taxon>Bacillati</taxon>
        <taxon>Bacillota</taxon>
        <taxon>Bacilli</taxon>
        <taxon>Bacillales</taxon>
        <taxon>Bacillaceae</taxon>
        <taxon>Vulcanibacillus</taxon>
    </lineage>
</organism>
<reference evidence="2 3" key="1">
    <citation type="submission" date="2016-09" db="EMBL/GenBank/DDBJ databases">
        <title>Draft genome sequence for the type strain of Vulcanibacillus modesticaldus BR, a strictly anaerobic, moderately thermophilic, and nitrate-reducing bacterium from deep sea-hydrothermal vents of the Mid-Atlantic Ridge.</title>
        <authorList>
            <person name="Abin C.A."/>
            <person name="Hollibaugh J.T."/>
        </authorList>
    </citation>
    <scope>NUCLEOTIDE SEQUENCE [LARGE SCALE GENOMIC DNA]</scope>
    <source>
        <strain evidence="2 3">BR</strain>
    </source>
</reference>
<proteinExistence type="predicted"/>
<comment type="caution">
    <text evidence="2">The sequence shown here is derived from an EMBL/GenBank/DDBJ whole genome shotgun (WGS) entry which is preliminary data.</text>
</comment>
<evidence type="ECO:0000313" key="2">
    <source>
        <dbReference type="EMBL" id="OEF96956.1"/>
    </source>
</evidence>
<sequence>MDWIITLIVVGIISYLTSKKDQSDEGKKIGKQFGPYDNVGNETKLRKKQEEKTNYRTYQEQQTMSTQMKKTVDHDEPVKGSVEQDPYYINNKKMQGINSKSIKHGLIWSQILEAPRSKNPHHIFKNK</sequence>
<dbReference type="OrthoDB" id="1798639at2"/>
<gene>
    <name evidence="2" type="ORF">BHF71_04295</name>
</gene>
<evidence type="ECO:0000256" key="1">
    <source>
        <dbReference type="SAM" id="MobiDB-lite"/>
    </source>
</evidence>